<keyword evidence="6" id="KW-0812">Transmembrane</keyword>
<evidence type="ECO:0000256" key="4">
    <source>
        <dbReference type="PROSITE-ProRule" id="PRU10141"/>
    </source>
</evidence>
<dbReference type="InterPro" id="IPR008271">
    <property type="entry name" value="Ser/Thr_kinase_AS"/>
</dbReference>
<dbReference type="PROSITE" id="PS00107">
    <property type="entry name" value="PROTEIN_KINASE_ATP"/>
    <property type="match status" value="1"/>
</dbReference>
<evidence type="ECO:0000256" key="1">
    <source>
        <dbReference type="ARBA" id="ARBA00022527"/>
    </source>
</evidence>
<dbReference type="SMART" id="SM00220">
    <property type="entry name" value="S_TKc"/>
    <property type="match status" value="1"/>
</dbReference>
<keyword evidence="6" id="KW-0472">Membrane</keyword>
<dbReference type="InterPro" id="IPR011009">
    <property type="entry name" value="Kinase-like_dom_sf"/>
</dbReference>
<dbReference type="PANTHER" id="PTHR44329">
    <property type="entry name" value="SERINE/THREONINE-PROTEIN KINASE TNNI3K-RELATED"/>
    <property type="match status" value="1"/>
</dbReference>
<dbReference type="Proteomes" id="UP001470230">
    <property type="component" value="Unassembled WGS sequence"/>
</dbReference>
<keyword evidence="1" id="KW-0418">Kinase</keyword>
<name>A0ABR2K0R0_9EUKA</name>
<dbReference type="InterPro" id="IPR051681">
    <property type="entry name" value="Ser/Thr_Kinases-Pseudokinases"/>
</dbReference>
<feature type="region of interest" description="Disordered" evidence="5">
    <location>
        <begin position="326"/>
        <end position="347"/>
    </location>
</feature>
<feature type="domain" description="Protein kinase" evidence="7">
    <location>
        <begin position="23"/>
        <end position="283"/>
    </location>
</feature>
<feature type="transmembrane region" description="Helical" evidence="6">
    <location>
        <begin position="700"/>
        <end position="717"/>
    </location>
</feature>
<dbReference type="PRINTS" id="PR00109">
    <property type="entry name" value="TYRKINASE"/>
</dbReference>
<dbReference type="InterPro" id="IPR001245">
    <property type="entry name" value="Ser-Thr/Tyr_kinase_cat_dom"/>
</dbReference>
<keyword evidence="3 4" id="KW-0067">ATP-binding</keyword>
<feature type="transmembrane region" description="Helical" evidence="6">
    <location>
        <begin position="729"/>
        <end position="753"/>
    </location>
</feature>
<feature type="binding site" evidence="4">
    <location>
        <position position="53"/>
    </location>
    <ligand>
        <name>ATP</name>
        <dbReference type="ChEBI" id="CHEBI:30616"/>
    </ligand>
</feature>
<dbReference type="InterPro" id="IPR017441">
    <property type="entry name" value="Protein_kinase_ATP_BS"/>
</dbReference>
<dbReference type="Pfam" id="PF07714">
    <property type="entry name" value="PK_Tyr_Ser-Thr"/>
    <property type="match status" value="1"/>
</dbReference>
<evidence type="ECO:0000256" key="6">
    <source>
        <dbReference type="SAM" id="Phobius"/>
    </source>
</evidence>
<evidence type="ECO:0000313" key="8">
    <source>
        <dbReference type="EMBL" id="KAK8884699.1"/>
    </source>
</evidence>
<comment type="caution">
    <text evidence="8">The sequence shown here is derived from an EMBL/GenBank/DDBJ whole genome shotgun (WGS) entry which is preliminary data.</text>
</comment>
<evidence type="ECO:0000259" key="7">
    <source>
        <dbReference type="PROSITE" id="PS50011"/>
    </source>
</evidence>
<organism evidence="8 9">
    <name type="scientific">Tritrichomonas musculus</name>
    <dbReference type="NCBI Taxonomy" id="1915356"/>
    <lineage>
        <taxon>Eukaryota</taxon>
        <taxon>Metamonada</taxon>
        <taxon>Parabasalia</taxon>
        <taxon>Tritrichomonadida</taxon>
        <taxon>Tritrichomonadidae</taxon>
        <taxon>Tritrichomonas</taxon>
    </lineage>
</organism>
<gene>
    <name evidence="8" type="ORF">M9Y10_043818</name>
</gene>
<keyword evidence="1" id="KW-0808">Transferase</keyword>
<evidence type="ECO:0000256" key="5">
    <source>
        <dbReference type="SAM" id="MobiDB-lite"/>
    </source>
</evidence>
<keyword evidence="2 4" id="KW-0547">Nucleotide-binding</keyword>
<dbReference type="PROSITE" id="PS50011">
    <property type="entry name" value="PROTEIN_KINASE_DOM"/>
    <property type="match status" value="1"/>
</dbReference>
<keyword evidence="9" id="KW-1185">Reference proteome</keyword>
<proteinExistence type="predicted"/>
<protein>
    <recommendedName>
        <fullName evidence="7">Protein kinase domain-containing protein</fullName>
    </recommendedName>
</protein>
<dbReference type="InterPro" id="IPR000719">
    <property type="entry name" value="Prot_kinase_dom"/>
</dbReference>
<dbReference type="Gene3D" id="1.10.510.10">
    <property type="entry name" value="Transferase(Phosphotransferase) domain 1"/>
    <property type="match status" value="1"/>
</dbReference>
<dbReference type="CDD" id="cd13999">
    <property type="entry name" value="STKc_MAP3K-like"/>
    <property type="match status" value="1"/>
</dbReference>
<dbReference type="SUPFAM" id="SSF56112">
    <property type="entry name" value="Protein kinase-like (PK-like)"/>
    <property type="match status" value="1"/>
</dbReference>
<keyword evidence="6" id="KW-1133">Transmembrane helix</keyword>
<keyword evidence="1" id="KW-0723">Serine/threonine-protein kinase</keyword>
<evidence type="ECO:0000313" key="9">
    <source>
        <dbReference type="Proteomes" id="UP001470230"/>
    </source>
</evidence>
<sequence length="810" mass="92182">MSKSIYDHVSPILQKFIVKYDDFKIGKLIGQGAYGKVYYAIHKPTQKKCAVKKLFIQEMAGPDLVSYCREVEVLVKCDNAFVLPFYGWSATFPYIIITQHIPNGSLFSALHHRPQAPTLSATNKTLIAIGIASGMASLHSVGIIHRDLKSLNILLDEEMLPKIGDFGLSRFQDDEISQMTADVGTPHWMAPELFESTNYTNKVDVYAFGMLMWEMYNEDAPFHGMNSVQIAFQVSKEGYRPPWPADTPEEFKSFVNLCWHQNPNKRPEFKQIYKYFIQKKIYFPGTDLEFVDTLRADITIDERRRLKNESNRIPPLFVPSEIQRRPPTTYDSVTSHPETSDFETLPNPSSSKFAEKFTKNINYITKENVSDFFKSISTCLSGNGVGVPDDTMIMILRELHKILSDPDRLTVYLNLDYHKMLPIQSVCASNLSLLLLLDITTRRPDVVDISFMHAIEPAIVSHPDKVLSIVAPFFKKFDTQKENQWQVLDFIIKNCEPFLLGAGEKFIHTIYYLSTTYKDILNARFDYFVNIINFALTLRDVGTVRSAYQFASKFYTERFTVKSKLMISHIDDHDLRKYALSFLVKEVHVEVQASLINALIRAAPYEKVAIGMLNNYLSSSLDLCKLFMQSANKWMLSASLETGEIVGFVLILASYQTLRESLASIPELADVLSAMADSGDIKMVDLTAHLILKMMPSKKLIINLGENGFFPIYFNAIRTIKTRMITAEFLMVIGILVSFNFVPDFVNFIPFIIGLSRNSDLKTEAVFALKSLALYPKCEAAIKKEYERIKNANIKKSQSQPFDNAILDKA</sequence>
<dbReference type="PROSITE" id="PS00108">
    <property type="entry name" value="PROTEIN_KINASE_ST"/>
    <property type="match status" value="1"/>
</dbReference>
<dbReference type="EMBL" id="JAPFFF010000008">
    <property type="protein sequence ID" value="KAK8884699.1"/>
    <property type="molecule type" value="Genomic_DNA"/>
</dbReference>
<dbReference type="PANTHER" id="PTHR44329:SF214">
    <property type="entry name" value="PROTEIN KINASE DOMAIN-CONTAINING PROTEIN"/>
    <property type="match status" value="1"/>
</dbReference>
<accession>A0ABR2K0R0</accession>
<evidence type="ECO:0000256" key="3">
    <source>
        <dbReference type="ARBA" id="ARBA00022840"/>
    </source>
</evidence>
<reference evidence="8 9" key="1">
    <citation type="submission" date="2024-04" db="EMBL/GenBank/DDBJ databases">
        <title>Tritrichomonas musculus Genome.</title>
        <authorList>
            <person name="Alves-Ferreira E."/>
            <person name="Grigg M."/>
            <person name="Lorenzi H."/>
            <person name="Galac M."/>
        </authorList>
    </citation>
    <scope>NUCLEOTIDE SEQUENCE [LARGE SCALE GENOMIC DNA]</scope>
    <source>
        <strain evidence="8 9">EAF2021</strain>
    </source>
</reference>
<evidence type="ECO:0000256" key="2">
    <source>
        <dbReference type="ARBA" id="ARBA00022741"/>
    </source>
</evidence>